<evidence type="ECO:0000313" key="11">
    <source>
        <dbReference type="Proteomes" id="UP000651050"/>
    </source>
</evidence>
<keyword evidence="3" id="KW-0805">Transcription regulation</keyword>
<evidence type="ECO:0000256" key="5">
    <source>
        <dbReference type="ARBA" id="ARBA00023163"/>
    </source>
</evidence>
<keyword evidence="11" id="KW-1185">Reference proteome</keyword>
<evidence type="ECO:0000313" key="10">
    <source>
        <dbReference type="EMBL" id="MBG9390677.1"/>
    </source>
</evidence>
<dbReference type="Pfam" id="PF00072">
    <property type="entry name" value="Response_reg"/>
    <property type="match status" value="1"/>
</dbReference>
<dbReference type="EMBL" id="JADWYS010000002">
    <property type="protein sequence ID" value="MBG9390677.1"/>
    <property type="molecule type" value="Genomic_DNA"/>
</dbReference>
<comment type="caution">
    <text evidence="10">The sequence shown here is derived from an EMBL/GenBank/DDBJ whole genome shotgun (WGS) entry which is preliminary data.</text>
</comment>
<dbReference type="SMART" id="SM00862">
    <property type="entry name" value="Trans_reg_C"/>
    <property type="match status" value="1"/>
</dbReference>
<dbReference type="Proteomes" id="UP000651050">
    <property type="component" value="Unassembled WGS sequence"/>
</dbReference>
<dbReference type="Gene3D" id="3.40.50.2300">
    <property type="match status" value="1"/>
</dbReference>
<dbReference type="Pfam" id="PF00486">
    <property type="entry name" value="Trans_reg_C"/>
    <property type="match status" value="1"/>
</dbReference>
<dbReference type="Gene3D" id="6.10.250.690">
    <property type="match status" value="1"/>
</dbReference>
<feature type="DNA-binding region" description="OmpR/PhoB-type" evidence="7">
    <location>
        <begin position="162"/>
        <end position="262"/>
    </location>
</feature>
<dbReference type="SUPFAM" id="SSF46894">
    <property type="entry name" value="C-terminal effector domain of the bipartite response regulators"/>
    <property type="match status" value="1"/>
</dbReference>
<dbReference type="InterPro" id="IPR001789">
    <property type="entry name" value="Sig_transdc_resp-reg_receiver"/>
</dbReference>
<feature type="modified residue" description="4-aspartylphosphate" evidence="6">
    <location>
        <position position="87"/>
    </location>
</feature>
<dbReference type="SMART" id="SM00448">
    <property type="entry name" value="REC"/>
    <property type="match status" value="1"/>
</dbReference>
<dbReference type="GO" id="GO:0006355">
    <property type="term" value="P:regulation of DNA-templated transcription"/>
    <property type="evidence" value="ECO:0007669"/>
    <property type="project" value="InterPro"/>
</dbReference>
<keyword evidence="5" id="KW-0804">Transcription</keyword>
<dbReference type="GO" id="GO:0032993">
    <property type="term" value="C:protein-DNA complex"/>
    <property type="evidence" value="ECO:0007669"/>
    <property type="project" value="TreeGrafter"/>
</dbReference>
<sequence>MDRTSFPRFAPAHDTPLGFAHTGAPGLDDFDHAAMRTRALALGGGSGMDASLRAYLSGYGIDVRTVPAGEQIRKHLVPGRVDLVLLDLTSQPDEGLRLCPWVRQVVPDVPVIVLAPPDDFTSRVLALDMGADDSLARPFESRELVARIHAVMRRHRPRVTAANADTFDDWTFDRTQRQLVMRSGAVVRLSAYEGRLLSALIEHPGQVLGRERLLGLAHGSARQVTYRSVDLAISRLRAKMGDDADAMPAIRTIRGEGYLFSAPAPSTSARQAGG</sequence>
<dbReference type="CDD" id="cd00383">
    <property type="entry name" value="trans_reg_C"/>
    <property type="match status" value="1"/>
</dbReference>
<accession>A0A931MJ37</accession>
<gene>
    <name evidence="10" type="ORF">I5803_21780</name>
</gene>
<feature type="domain" description="OmpR/PhoB-type" evidence="9">
    <location>
        <begin position="162"/>
        <end position="262"/>
    </location>
</feature>
<evidence type="ECO:0000259" key="9">
    <source>
        <dbReference type="PROSITE" id="PS51755"/>
    </source>
</evidence>
<dbReference type="PANTHER" id="PTHR48111">
    <property type="entry name" value="REGULATOR OF RPOS"/>
    <property type="match status" value="1"/>
</dbReference>
<protein>
    <submittedName>
        <fullName evidence="10">Response regulator transcription factor</fullName>
    </submittedName>
</protein>
<keyword evidence="4 7" id="KW-0238">DNA-binding</keyword>
<proteinExistence type="predicted"/>
<organism evidence="10 11">
    <name type="scientific">Caenimonas aquaedulcis</name>
    <dbReference type="NCBI Taxonomy" id="2793270"/>
    <lineage>
        <taxon>Bacteria</taxon>
        <taxon>Pseudomonadati</taxon>
        <taxon>Pseudomonadota</taxon>
        <taxon>Betaproteobacteria</taxon>
        <taxon>Burkholderiales</taxon>
        <taxon>Comamonadaceae</taxon>
        <taxon>Caenimonas</taxon>
    </lineage>
</organism>
<dbReference type="PROSITE" id="PS51755">
    <property type="entry name" value="OMPR_PHOB"/>
    <property type="match status" value="1"/>
</dbReference>
<feature type="domain" description="Response regulatory" evidence="8">
    <location>
        <begin position="38"/>
        <end position="152"/>
    </location>
</feature>
<dbReference type="SUPFAM" id="SSF52172">
    <property type="entry name" value="CheY-like"/>
    <property type="match status" value="1"/>
</dbReference>
<dbReference type="InterPro" id="IPR001867">
    <property type="entry name" value="OmpR/PhoB-type_DNA-bd"/>
</dbReference>
<evidence type="ECO:0000259" key="8">
    <source>
        <dbReference type="PROSITE" id="PS50110"/>
    </source>
</evidence>
<keyword evidence="1 6" id="KW-0597">Phosphoprotein</keyword>
<dbReference type="GO" id="GO:0000976">
    <property type="term" value="F:transcription cis-regulatory region binding"/>
    <property type="evidence" value="ECO:0007669"/>
    <property type="project" value="TreeGrafter"/>
</dbReference>
<reference evidence="10" key="1">
    <citation type="submission" date="2020-11" db="EMBL/GenBank/DDBJ databases">
        <title>Bacterial whole genome sequence for Caenimonas sp. DR4.4.</title>
        <authorList>
            <person name="Le V."/>
            <person name="Ko S.-R."/>
            <person name="Ahn C.-Y."/>
            <person name="Oh H.-M."/>
        </authorList>
    </citation>
    <scope>NUCLEOTIDE SEQUENCE</scope>
    <source>
        <strain evidence="10">DR4.4</strain>
    </source>
</reference>
<dbReference type="RefSeq" id="WP_196988655.1">
    <property type="nucleotide sequence ID" value="NZ_JADWYS010000002.1"/>
</dbReference>
<evidence type="ECO:0000256" key="6">
    <source>
        <dbReference type="PROSITE-ProRule" id="PRU00169"/>
    </source>
</evidence>
<evidence type="ECO:0000256" key="1">
    <source>
        <dbReference type="ARBA" id="ARBA00022553"/>
    </source>
</evidence>
<dbReference type="GO" id="GO:0000156">
    <property type="term" value="F:phosphorelay response regulator activity"/>
    <property type="evidence" value="ECO:0007669"/>
    <property type="project" value="TreeGrafter"/>
</dbReference>
<evidence type="ECO:0000256" key="2">
    <source>
        <dbReference type="ARBA" id="ARBA00023012"/>
    </source>
</evidence>
<dbReference type="AlphaFoldDB" id="A0A931MJ37"/>
<evidence type="ECO:0000256" key="4">
    <source>
        <dbReference type="ARBA" id="ARBA00023125"/>
    </source>
</evidence>
<dbReference type="InterPro" id="IPR011006">
    <property type="entry name" value="CheY-like_superfamily"/>
</dbReference>
<evidence type="ECO:0000256" key="3">
    <source>
        <dbReference type="ARBA" id="ARBA00023015"/>
    </source>
</evidence>
<dbReference type="PROSITE" id="PS50110">
    <property type="entry name" value="RESPONSE_REGULATORY"/>
    <property type="match status" value="1"/>
</dbReference>
<dbReference type="GO" id="GO:0005829">
    <property type="term" value="C:cytosol"/>
    <property type="evidence" value="ECO:0007669"/>
    <property type="project" value="TreeGrafter"/>
</dbReference>
<dbReference type="InterPro" id="IPR016032">
    <property type="entry name" value="Sig_transdc_resp-reg_C-effctor"/>
</dbReference>
<dbReference type="PANTHER" id="PTHR48111:SF4">
    <property type="entry name" value="DNA-BINDING DUAL TRANSCRIPTIONAL REGULATOR OMPR"/>
    <property type="match status" value="1"/>
</dbReference>
<dbReference type="Gene3D" id="1.10.10.10">
    <property type="entry name" value="Winged helix-like DNA-binding domain superfamily/Winged helix DNA-binding domain"/>
    <property type="match status" value="1"/>
</dbReference>
<evidence type="ECO:0000256" key="7">
    <source>
        <dbReference type="PROSITE-ProRule" id="PRU01091"/>
    </source>
</evidence>
<dbReference type="InterPro" id="IPR036388">
    <property type="entry name" value="WH-like_DNA-bd_sf"/>
</dbReference>
<name>A0A931MJ37_9BURK</name>
<keyword evidence="2" id="KW-0902">Two-component regulatory system</keyword>
<dbReference type="InterPro" id="IPR039420">
    <property type="entry name" value="WalR-like"/>
</dbReference>